<evidence type="ECO:0000256" key="1">
    <source>
        <dbReference type="SAM" id="MobiDB-lite"/>
    </source>
</evidence>
<feature type="compositionally biased region" description="Polar residues" evidence="1">
    <location>
        <begin position="34"/>
        <end position="50"/>
    </location>
</feature>
<sequence>MQDTIGAEISHINTETNVTEISYIGTHYSDQDTTHNFSAQNNTDNTSTETQHTRAESRSTEIYTLDHPSQSHFPTPIIPRASSTPNRPCAHSNSPPTTADSSTSPMIKNMSTFNHSLSLSLDQPLSKEEERLNTHLIKRKLHTDPHRKTVKCKTKG</sequence>
<feature type="region of interest" description="Disordered" evidence="1">
    <location>
        <begin position="32"/>
        <end position="109"/>
    </location>
</feature>
<dbReference type="AlphaFoldDB" id="A0AAV4CJ00"/>
<reference evidence="2 3" key="1">
    <citation type="journal article" date="2021" name="Elife">
        <title>Chloroplast acquisition without the gene transfer in kleptoplastic sea slugs, Plakobranchus ocellatus.</title>
        <authorList>
            <person name="Maeda T."/>
            <person name="Takahashi S."/>
            <person name="Yoshida T."/>
            <person name="Shimamura S."/>
            <person name="Takaki Y."/>
            <person name="Nagai Y."/>
            <person name="Toyoda A."/>
            <person name="Suzuki Y."/>
            <person name="Arimoto A."/>
            <person name="Ishii H."/>
            <person name="Satoh N."/>
            <person name="Nishiyama T."/>
            <person name="Hasebe M."/>
            <person name="Maruyama T."/>
            <person name="Minagawa J."/>
            <person name="Obokata J."/>
            <person name="Shigenobu S."/>
        </authorList>
    </citation>
    <scope>NUCLEOTIDE SEQUENCE [LARGE SCALE GENOMIC DNA]</scope>
</reference>
<proteinExistence type="predicted"/>
<evidence type="ECO:0000313" key="3">
    <source>
        <dbReference type="Proteomes" id="UP000735302"/>
    </source>
</evidence>
<feature type="compositionally biased region" description="Low complexity" evidence="1">
    <location>
        <begin position="92"/>
        <end position="105"/>
    </location>
</feature>
<organism evidence="2 3">
    <name type="scientific">Plakobranchus ocellatus</name>
    <dbReference type="NCBI Taxonomy" id="259542"/>
    <lineage>
        <taxon>Eukaryota</taxon>
        <taxon>Metazoa</taxon>
        <taxon>Spiralia</taxon>
        <taxon>Lophotrochozoa</taxon>
        <taxon>Mollusca</taxon>
        <taxon>Gastropoda</taxon>
        <taxon>Heterobranchia</taxon>
        <taxon>Euthyneura</taxon>
        <taxon>Panpulmonata</taxon>
        <taxon>Sacoglossa</taxon>
        <taxon>Placobranchoidea</taxon>
        <taxon>Plakobranchidae</taxon>
        <taxon>Plakobranchus</taxon>
    </lineage>
</organism>
<dbReference type="Proteomes" id="UP000735302">
    <property type="component" value="Unassembled WGS sequence"/>
</dbReference>
<dbReference type="EMBL" id="BLXT01006392">
    <property type="protein sequence ID" value="GFO31462.1"/>
    <property type="molecule type" value="Genomic_DNA"/>
</dbReference>
<name>A0AAV4CJ00_9GAST</name>
<evidence type="ECO:0000313" key="2">
    <source>
        <dbReference type="EMBL" id="GFO31462.1"/>
    </source>
</evidence>
<gene>
    <name evidence="2" type="ORF">PoB_005796700</name>
</gene>
<accession>A0AAV4CJ00</accession>
<comment type="caution">
    <text evidence="2">The sequence shown here is derived from an EMBL/GenBank/DDBJ whole genome shotgun (WGS) entry which is preliminary data.</text>
</comment>
<keyword evidence="3" id="KW-1185">Reference proteome</keyword>
<protein>
    <submittedName>
        <fullName evidence="2">Uncharacterized protein</fullName>
    </submittedName>
</protein>